<feature type="binding site" evidence="6">
    <location>
        <begin position="206"/>
        <end position="209"/>
    </location>
    <ligand>
        <name>FAD</name>
        <dbReference type="ChEBI" id="CHEBI:57692"/>
    </ligand>
</feature>
<organism evidence="9 10">
    <name type="scientific">Krasilnikovia cinnamomea</name>
    <dbReference type="NCBI Taxonomy" id="349313"/>
    <lineage>
        <taxon>Bacteria</taxon>
        <taxon>Bacillati</taxon>
        <taxon>Actinomycetota</taxon>
        <taxon>Actinomycetes</taxon>
        <taxon>Micromonosporales</taxon>
        <taxon>Micromonosporaceae</taxon>
        <taxon>Krasilnikovia</taxon>
    </lineage>
</organism>
<comment type="cofactor">
    <cofactor evidence="6">
        <name>FAD</name>
        <dbReference type="ChEBI" id="CHEBI:57692"/>
    </cofactor>
</comment>
<feature type="binding site" evidence="6">
    <location>
        <begin position="257"/>
        <end position="263"/>
    </location>
    <ligand>
        <name>FAD</name>
        <dbReference type="ChEBI" id="CHEBI:57692"/>
    </ligand>
</feature>
<dbReference type="AlphaFoldDB" id="A0A4Q7ZFC6"/>
<evidence type="ECO:0000256" key="5">
    <source>
        <dbReference type="PIRSR" id="PIRSR625650-2"/>
    </source>
</evidence>
<dbReference type="Gene3D" id="1.10.45.10">
    <property type="entry name" value="Vanillyl-alcohol Oxidase, Chain A, domain 4"/>
    <property type="match status" value="1"/>
</dbReference>
<dbReference type="GO" id="GO:0008609">
    <property type="term" value="F:alkylglycerone-phosphate synthase activity"/>
    <property type="evidence" value="ECO:0007669"/>
    <property type="project" value="InterPro"/>
</dbReference>
<evidence type="ECO:0000256" key="7">
    <source>
        <dbReference type="PIRSR" id="PIRSR625650-4"/>
    </source>
</evidence>
<evidence type="ECO:0000256" key="6">
    <source>
        <dbReference type="PIRSR" id="PIRSR625650-3"/>
    </source>
</evidence>
<dbReference type="EMBL" id="SHKY01000001">
    <property type="protein sequence ID" value="RZU49472.1"/>
    <property type="molecule type" value="Genomic_DNA"/>
</dbReference>
<dbReference type="RefSeq" id="WP_130508543.1">
    <property type="nucleotide sequence ID" value="NZ_SHKY01000001.1"/>
</dbReference>
<comment type="similarity">
    <text evidence="1">Belongs to the FAD-binding oxidoreductase/transferase type 4 family.</text>
</comment>
<keyword evidence="2" id="KW-0285">Flavoprotein</keyword>
<feature type="binding site" evidence="6">
    <location>
        <begin position="124"/>
        <end position="130"/>
    </location>
    <ligand>
        <name>FAD</name>
        <dbReference type="ChEBI" id="CHEBI:57692"/>
    </ligand>
</feature>
<dbReference type="InterPro" id="IPR016169">
    <property type="entry name" value="FAD-bd_PCMH_sub2"/>
</dbReference>
<dbReference type="PANTHER" id="PTHR46568">
    <property type="entry name" value="ALKYLDIHYDROXYACETONEPHOSPHATE SYNTHASE, PEROXISOMAL"/>
    <property type="match status" value="1"/>
</dbReference>
<name>A0A4Q7ZFC6_9ACTN</name>
<comment type="caution">
    <text evidence="9">The sequence shown here is derived from an EMBL/GenBank/DDBJ whole genome shotgun (WGS) entry which is preliminary data.</text>
</comment>
<dbReference type="InterPro" id="IPR036318">
    <property type="entry name" value="FAD-bd_PCMH-like_sf"/>
</dbReference>
<dbReference type="PANTHER" id="PTHR46568:SF1">
    <property type="entry name" value="ALKYLDIHYDROXYACETONEPHOSPHATE SYNTHASE, PEROXISOMAL"/>
    <property type="match status" value="1"/>
</dbReference>
<dbReference type="SUPFAM" id="SSF55103">
    <property type="entry name" value="FAD-linked oxidases, C-terminal domain"/>
    <property type="match status" value="1"/>
</dbReference>
<accession>A0A4Q7ZFC6</accession>
<dbReference type="InterPro" id="IPR006094">
    <property type="entry name" value="Oxid_FAD_bind_N"/>
</dbReference>
<dbReference type="GO" id="GO:0071949">
    <property type="term" value="F:FAD binding"/>
    <property type="evidence" value="ECO:0007669"/>
    <property type="project" value="InterPro"/>
</dbReference>
<dbReference type="InterPro" id="IPR016171">
    <property type="entry name" value="Vanillyl_alc_oxidase_C-sub2"/>
</dbReference>
<dbReference type="SUPFAM" id="SSF56176">
    <property type="entry name" value="FAD-binding/transporter-associated domain-like"/>
    <property type="match status" value="1"/>
</dbReference>
<proteinExistence type="inferred from homology"/>
<feature type="active site" description="Proton donor/acceptor" evidence="4">
    <location>
        <position position="443"/>
    </location>
</feature>
<dbReference type="GO" id="GO:0008610">
    <property type="term" value="P:lipid biosynthetic process"/>
    <property type="evidence" value="ECO:0007669"/>
    <property type="project" value="InterPro"/>
</dbReference>
<feature type="domain" description="FAD-binding PCMH-type" evidence="8">
    <location>
        <begin position="92"/>
        <end position="273"/>
    </location>
</feature>
<dbReference type="InterPro" id="IPR016166">
    <property type="entry name" value="FAD-bd_PCMH"/>
</dbReference>
<feature type="binding site" evidence="5">
    <location>
        <position position="382"/>
    </location>
    <ligand>
        <name>substrate</name>
    </ligand>
</feature>
<evidence type="ECO:0000313" key="9">
    <source>
        <dbReference type="EMBL" id="RZU49472.1"/>
    </source>
</evidence>
<dbReference type="InterPro" id="IPR025650">
    <property type="entry name" value="Alkyl-DHAP_Synthase"/>
</dbReference>
<evidence type="ECO:0000256" key="4">
    <source>
        <dbReference type="PIRSR" id="PIRSR625650-1"/>
    </source>
</evidence>
<protein>
    <submittedName>
        <fullName evidence="9">Alkyldihydroxyacetonephosphate synthase</fullName>
    </submittedName>
</protein>
<keyword evidence="10" id="KW-1185">Reference proteome</keyword>
<evidence type="ECO:0000256" key="1">
    <source>
        <dbReference type="ARBA" id="ARBA00008000"/>
    </source>
</evidence>
<dbReference type="InterPro" id="IPR016164">
    <property type="entry name" value="FAD-linked_Oxase-like_C"/>
</dbReference>
<keyword evidence="3 6" id="KW-0274">FAD</keyword>
<evidence type="ECO:0000256" key="3">
    <source>
        <dbReference type="ARBA" id="ARBA00022827"/>
    </source>
</evidence>
<evidence type="ECO:0000313" key="10">
    <source>
        <dbReference type="Proteomes" id="UP000292564"/>
    </source>
</evidence>
<evidence type="ECO:0000259" key="8">
    <source>
        <dbReference type="PROSITE" id="PS51387"/>
    </source>
</evidence>
<dbReference type="OrthoDB" id="9811557at2"/>
<evidence type="ECO:0000256" key="2">
    <source>
        <dbReference type="ARBA" id="ARBA00022630"/>
    </source>
</evidence>
<dbReference type="Proteomes" id="UP000292564">
    <property type="component" value="Unassembled WGS sequence"/>
</dbReference>
<dbReference type="Gene3D" id="3.30.465.10">
    <property type="match status" value="1"/>
</dbReference>
<reference evidence="9 10" key="1">
    <citation type="submission" date="2019-02" db="EMBL/GenBank/DDBJ databases">
        <title>Sequencing the genomes of 1000 actinobacteria strains.</title>
        <authorList>
            <person name="Klenk H.-P."/>
        </authorList>
    </citation>
    <scope>NUCLEOTIDE SEQUENCE [LARGE SCALE GENOMIC DNA]</scope>
    <source>
        <strain evidence="9 10">DSM 45162</strain>
    </source>
</reference>
<dbReference type="Pfam" id="PF01565">
    <property type="entry name" value="FAD_binding_4"/>
    <property type="match status" value="1"/>
</dbReference>
<sequence length="522" mass="53920">MNELRHVARWGDPADAVTLSPGVRDLLGSALGVRGPRPAAEKADLHPASLPPAALADLVTACPRVHTDDATRLAHAAGKSTEDLLRLRAGQAHDAPDAVARPGSHDEVAALLAACARQHVAVVPFGGGTSVVGGLAARRDGFAGLLALDLGGLDRLIRVDPVSRTATAEAGLRAPQAERLLNAQGYTLGHFPQSFEYASLGGFAATRSSGQASAGYGRFDRMVVGLKAATPVGTVELGRAPESAAGPDLRQLLLGSEGVFGVITELTLRVRPNPAERHYTGWVFPDFVTGGDAVRSLAQDGPLPTVLRLSDEAETAINAATGSGPAADGGCLAVVGVEGTKGEVAARSEALHARLTALGGAPLGEAAGEHWRAGRYRAPYLRDALLDAGALAETLETATFWDRLPQTYAAVREALVTTLADAGTPPLVLCHISHVYDTGASLYFTVVAAQADDPVAQWRAAKTAAADAIAATGATITHHHGVGRDHRPWYGREIGPVGAAALRGVKEALDPYGILNPGILLP</sequence>
<dbReference type="PROSITE" id="PS51387">
    <property type="entry name" value="FAD_PCMH"/>
    <property type="match status" value="1"/>
</dbReference>
<dbReference type="InterPro" id="IPR004113">
    <property type="entry name" value="FAD-bd_oxidored_4_C"/>
</dbReference>
<gene>
    <name evidence="9" type="ORF">EV385_1222</name>
</gene>
<dbReference type="Pfam" id="PF02913">
    <property type="entry name" value="FAD-oxidase_C"/>
    <property type="match status" value="1"/>
</dbReference>
<dbReference type="Gene3D" id="3.30.70.3450">
    <property type="match status" value="1"/>
</dbReference>
<dbReference type="Gene3D" id="3.30.300.330">
    <property type="match status" value="1"/>
</dbReference>
<feature type="site" description="Important for enzyme activity" evidence="7">
    <location>
        <position position="308"/>
    </location>
</feature>